<dbReference type="InterPro" id="IPR036691">
    <property type="entry name" value="Endo/exonu/phosph_ase_sf"/>
</dbReference>
<dbReference type="EMBL" id="JAVFWL010000006">
    <property type="protein sequence ID" value="KAK6763330.1"/>
    <property type="molecule type" value="Genomic_DNA"/>
</dbReference>
<dbReference type="Gene3D" id="3.60.10.10">
    <property type="entry name" value="Endonuclease/exonuclease/phosphatase"/>
    <property type="match status" value="1"/>
</dbReference>
<evidence type="ECO:0000313" key="2">
    <source>
        <dbReference type="Proteomes" id="UP001303046"/>
    </source>
</evidence>
<protein>
    <recommendedName>
        <fullName evidence="3">Endonuclease/exonuclease/phosphatase domain-containing protein</fullName>
    </recommendedName>
</protein>
<proteinExistence type="predicted"/>
<name>A0ABR1EL42_NECAM</name>
<dbReference type="SUPFAM" id="SSF56219">
    <property type="entry name" value="DNase I-like"/>
    <property type="match status" value="1"/>
</dbReference>
<accession>A0ABR1EL42</accession>
<gene>
    <name evidence="1" type="primary">Necator_chrX.g24036</name>
    <name evidence="1" type="ORF">RB195_023871</name>
</gene>
<comment type="caution">
    <text evidence="1">The sequence shown here is derived from an EMBL/GenBank/DDBJ whole genome shotgun (WGS) entry which is preliminary data.</text>
</comment>
<organism evidence="1 2">
    <name type="scientific">Necator americanus</name>
    <name type="common">Human hookworm</name>
    <dbReference type="NCBI Taxonomy" id="51031"/>
    <lineage>
        <taxon>Eukaryota</taxon>
        <taxon>Metazoa</taxon>
        <taxon>Ecdysozoa</taxon>
        <taxon>Nematoda</taxon>
        <taxon>Chromadorea</taxon>
        <taxon>Rhabditida</taxon>
        <taxon>Rhabditina</taxon>
        <taxon>Rhabditomorpha</taxon>
        <taxon>Strongyloidea</taxon>
        <taxon>Ancylostomatidae</taxon>
        <taxon>Bunostominae</taxon>
        <taxon>Necator</taxon>
    </lineage>
</organism>
<evidence type="ECO:0008006" key="3">
    <source>
        <dbReference type="Google" id="ProtNLM"/>
    </source>
</evidence>
<evidence type="ECO:0000313" key="1">
    <source>
        <dbReference type="EMBL" id="KAK6763330.1"/>
    </source>
</evidence>
<sequence>MSQGGPLIRIGWQRPVVKVKLAMAGPLSLRKSLLATPTYTLPQYPVHRPLPSQTSDDQADACTIHYKDCLRLCTYNARTESTGRSNAFPRAAERIKFHVTALRETDSRMSDVRQMNSFTIINYYSPTLAADDPELGAFYKDLEEVIRNEKSFYKFVVGDFNAKIGKATEEEYRIGKLGLGDQNENGNRLACLLSAARLFHGNSLFMKNDHCRENTTKPHERLLFSFVADAIVNEGEKKSSTTIAYSRTPCPKVTGKSRRTPKVGYEMLLRGLRASAKRAPKLRTTNLDRISKTAKELLERRTLKLDPNASQY</sequence>
<dbReference type="Proteomes" id="UP001303046">
    <property type="component" value="Unassembled WGS sequence"/>
</dbReference>
<reference evidence="1 2" key="1">
    <citation type="submission" date="2023-08" db="EMBL/GenBank/DDBJ databases">
        <title>A Necator americanus chromosomal reference genome.</title>
        <authorList>
            <person name="Ilik V."/>
            <person name="Petrzelkova K.J."/>
            <person name="Pardy F."/>
            <person name="Fuh T."/>
            <person name="Niatou-Singa F.S."/>
            <person name="Gouil Q."/>
            <person name="Baker L."/>
            <person name="Ritchie M.E."/>
            <person name="Jex A.R."/>
            <person name="Gazzola D."/>
            <person name="Li H."/>
            <person name="Toshio Fujiwara R."/>
            <person name="Zhan B."/>
            <person name="Aroian R.V."/>
            <person name="Pafco B."/>
            <person name="Schwarz E.M."/>
        </authorList>
    </citation>
    <scope>NUCLEOTIDE SEQUENCE [LARGE SCALE GENOMIC DNA]</scope>
    <source>
        <strain evidence="1 2">Aroian</strain>
        <tissue evidence="1">Whole animal</tissue>
    </source>
</reference>
<keyword evidence="2" id="KW-1185">Reference proteome</keyword>